<reference evidence="1 2" key="1">
    <citation type="submission" date="2016-10" db="EMBL/GenBank/DDBJ databases">
        <authorList>
            <person name="Varghese N."/>
            <person name="Submissions S."/>
        </authorList>
    </citation>
    <scope>NUCLEOTIDE SEQUENCE [LARGE SCALE GENOMIC DNA]</scope>
    <source>
        <strain evidence="1 2">DSM 1741</strain>
    </source>
</reference>
<protein>
    <submittedName>
        <fullName evidence="1">Putative transposase</fullName>
    </submittedName>
</protein>
<proteinExistence type="predicted"/>
<organism evidence="1 2">
    <name type="scientific">Desulfomicrobium norvegicum (strain DSM 1741 / NCIMB 8310)</name>
    <name type="common">Desulfovibrio baculatus (strain Norway 4)</name>
    <name type="synonym">Desulfovibrio desulfuricans (strain Norway 4)</name>
    <dbReference type="NCBI Taxonomy" id="52561"/>
    <lineage>
        <taxon>Bacteria</taxon>
        <taxon>Pseudomonadati</taxon>
        <taxon>Thermodesulfobacteriota</taxon>
        <taxon>Desulfovibrionia</taxon>
        <taxon>Desulfovibrionales</taxon>
        <taxon>Desulfomicrobiaceae</taxon>
        <taxon>Desulfomicrobium</taxon>
    </lineage>
</organism>
<accession>A0A8G2C4Q7</accession>
<name>A0A8G2C4Q7_DESNO</name>
<keyword evidence="2" id="KW-1185">Reference proteome</keyword>
<dbReference type="Proteomes" id="UP000199581">
    <property type="component" value="Unassembled WGS sequence"/>
</dbReference>
<evidence type="ECO:0000313" key="2">
    <source>
        <dbReference type="Proteomes" id="UP000199581"/>
    </source>
</evidence>
<gene>
    <name evidence="1" type="ORF">SAMN05421830_1095</name>
</gene>
<dbReference type="AlphaFoldDB" id="A0A8G2C4Q7"/>
<dbReference type="EMBL" id="FOTO01000009">
    <property type="protein sequence ID" value="SFL90870.1"/>
    <property type="molecule type" value="Genomic_DNA"/>
</dbReference>
<evidence type="ECO:0000313" key="1">
    <source>
        <dbReference type="EMBL" id="SFL90870.1"/>
    </source>
</evidence>
<comment type="caution">
    <text evidence="1">The sequence shown here is derived from an EMBL/GenBank/DDBJ whole genome shotgun (WGS) entry which is preliminary data.</text>
</comment>
<sequence>MTARKPLPVDLIDALLADYKKPEDLIGEEGLLKQLTKA</sequence>